<feature type="region of interest" description="Disordered" evidence="1">
    <location>
        <begin position="1055"/>
        <end position="1081"/>
    </location>
</feature>
<dbReference type="CDD" id="cd02440">
    <property type="entry name" value="AdoMet_MTases"/>
    <property type="match status" value="1"/>
</dbReference>
<dbReference type="FunFam" id="3.40.50.150:FF:000195">
    <property type="entry name" value="Methyltransferase domain containing protein"/>
    <property type="match status" value="1"/>
</dbReference>
<dbReference type="InterPro" id="IPR012340">
    <property type="entry name" value="NA-bd_OB-fold"/>
</dbReference>
<dbReference type="PANTHER" id="PTHR11289">
    <property type="entry name" value="BREAST CANCER TYPE 2 SUSCEPTIBILITY PROTEIN BRCA2"/>
    <property type="match status" value="1"/>
</dbReference>
<dbReference type="Pfam" id="PF09169">
    <property type="entry name" value="BRCA-2_helical"/>
    <property type="match status" value="1"/>
</dbReference>
<dbReference type="Pfam" id="PF08241">
    <property type="entry name" value="Methyltransf_11"/>
    <property type="match status" value="1"/>
</dbReference>
<evidence type="ECO:0000313" key="3">
    <source>
        <dbReference type="EMBL" id="TKS80781.1"/>
    </source>
</evidence>
<feature type="compositionally biased region" description="Low complexity" evidence="1">
    <location>
        <begin position="1055"/>
        <end position="1064"/>
    </location>
</feature>
<dbReference type="Pfam" id="PF09103">
    <property type="entry name" value="BRCA-2_OB1"/>
    <property type="match status" value="1"/>
</dbReference>
<dbReference type="SUPFAM" id="SSF50249">
    <property type="entry name" value="Nucleic acid-binding proteins"/>
    <property type="match status" value="2"/>
</dbReference>
<dbReference type="InterPro" id="IPR029063">
    <property type="entry name" value="SAM-dependent_MTases_sf"/>
</dbReference>
<dbReference type="GO" id="GO:0000724">
    <property type="term" value="P:double-strand break repair via homologous recombination"/>
    <property type="evidence" value="ECO:0007669"/>
    <property type="project" value="InterPro"/>
</dbReference>
<feature type="compositionally biased region" description="Basic and acidic residues" evidence="1">
    <location>
        <begin position="675"/>
        <end position="687"/>
    </location>
</feature>
<feature type="compositionally biased region" description="Polar residues" evidence="1">
    <location>
        <begin position="1171"/>
        <end position="1184"/>
    </location>
</feature>
<dbReference type="SUPFAM" id="SSF81872">
    <property type="entry name" value="BRCA2 helical domain"/>
    <property type="match status" value="1"/>
</dbReference>
<proteinExistence type="predicted"/>
<protein>
    <submittedName>
        <fullName evidence="3">Breast cancer type 2 susceptibility protein-like protein</fullName>
    </submittedName>
</protein>
<dbReference type="SMART" id="SM01341">
    <property type="entry name" value="Tower"/>
    <property type="match status" value="1"/>
</dbReference>
<dbReference type="SUPFAM" id="SSF53335">
    <property type="entry name" value="S-adenosyl-L-methionine-dependent methyltransferases"/>
    <property type="match status" value="1"/>
</dbReference>
<dbReference type="InterPro" id="IPR015205">
    <property type="entry name" value="Tower_dom"/>
</dbReference>
<reference evidence="3 4" key="1">
    <citation type="submission" date="2019-01" db="EMBL/GenBank/DDBJ databases">
        <title>Genome Assembly of Collichthys lucidus.</title>
        <authorList>
            <person name="Cai M."/>
            <person name="Xiao S."/>
        </authorList>
    </citation>
    <scope>NUCLEOTIDE SEQUENCE [LARGE SCALE GENOMIC DNA]</scope>
    <source>
        <strain evidence="3">JT15FE1705JMU</strain>
        <tissue evidence="3">Muscle</tissue>
    </source>
</reference>
<dbReference type="InterPro" id="IPR027417">
    <property type="entry name" value="P-loop_NTPase"/>
</dbReference>
<dbReference type="Proteomes" id="UP000298787">
    <property type="component" value="Chromosome 13"/>
</dbReference>
<gene>
    <name evidence="3" type="ORF">D9C73_014884</name>
</gene>
<feature type="region of interest" description="Disordered" evidence="1">
    <location>
        <begin position="967"/>
        <end position="1023"/>
    </location>
</feature>
<evidence type="ECO:0000259" key="2">
    <source>
        <dbReference type="SMART" id="SM01341"/>
    </source>
</evidence>
<dbReference type="Pfam" id="PF09104">
    <property type="entry name" value="BRCA-2_OB3"/>
    <property type="match status" value="1"/>
</dbReference>
<dbReference type="InterPro" id="IPR015252">
    <property type="entry name" value="BRCA2_hlx"/>
</dbReference>
<sequence length="1238" mass="139460">MQAAGMDLPSKTMYDTFKGDIWKELGPLDPDWFEALTAQAFANDGNVSDQEDLCANQEGHFKTAFDKTAVDSQLFSTPKVFRHSRIVSPETEDEKSFTAEQGQKVNAKQLVKAPDETDCIRKNEMSEQGNLVEESLPHSVQAKAQDLDISQLSKDFAQDFSQMTEPDMFQDVHNIELARDMQHMRIRKKKRQTIRPLPGSLFLTKSSGVQRIPLKAALYSLGVHQHVCEVTSETAESFRFALRHFVKQEAFIDGGGVQLADGGWLIPSNDGTAGKEEFYRALCDTPGVDPKLISEEWVYNHYRWIVWKQASMERSFPETLGSLCLTPEQVLLQLKYRYDVEVDHSRRPALRKIMEKDDTAAKTLVLCVCGVVSRGHSPKRHSCSDVKTPGAVAKVENPSAVVWLTDGWYAIKAQLDEPLTAMLHKGRLAVGGKLIIHGAQLVGSQDACSPLEAPDSLMLKWMERKPDGGVVFRSVRAEEKEARRYNNHKQKAMEVLFAKIQAEFEKEEKGFSPAFYLADGKLNFVKVRCFSSFAQSGLEDVVKPRVLLALSNLQLRGQSTSPTPVVYAGDLTVFSTNPKEVHLQESLSQLRNLVQMSHPDCVGVCEKTEDGKDDSPDKCTTLVSNGSSSPDRQRVLKEVGLTSTTFIGPAFPPQTTTVKSDLEDTLSEFYKELEKIDTPDGANDTKQDAIPPKTSTSEERTEPDHYQRSSGHKQQSWPHWYQNEPYYPRRQRPDVDPSSAKDAMDDGRSPIIIDNTNIQAWEMKPYVQMAMDKGYKVDFCEPDTTWKFDPRELEKHDTVRPLHEAAWTDMMEEAASQLERDHVHSVYDKIAPYFNDSRYKAWPKVRQFLLDLQPGSIVADIGCGNGKYLHINKEVFKLGCDVCRPLVDFAWSQGHEVQMCDGLHLPYRDSCFDAVLSIAVIHHLSTKERRIRAIKEMARTLRVGGRIMIYVWAMEQKRRKFEKQDIFVPWNPNPQSPSGLNGEHAKPRRRPAAQSVSEAIDNTDKHRKVRSTSSVADEEDLAITTPQQRTQKLWFFSRSLDSVFDFGSLAISRSSSRDLSTLSSPTGEIEGNKSSQRGRGRGLIKQVSSFFSPPSVIGSEEDVFDSVTDLHKGQNDPGGNNNSNTTNNNNGTENQSVSVSLTEECGSLALPDLVPFQKEHLKQSGDESDGESQQQSTRSPQGSKEQVEGSCLRYYHVFREGELAELIENHVEELHVKHTYFDHANWCVVAEKVQLWKI</sequence>
<feature type="region of interest" description="Disordered" evidence="1">
    <location>
        <begin position="675"/>
        <end position="750"/>
    </location>
</feature>
<dbReference type="CDD" id="cd04495">
    <property type="entry name" value="BRCA2DBD_OB3"/>
    <property type="match status" value="1"/>
</dbReference>
<dbReference type="InterPro" id="IPR015187">
    <property type="entry name" value="BRCA2_OB_1"/>
</dbReference>
<dbReference type="Gene3D" id="3.40.50.150">
    <property type="entry name" value="Vaccinia Virus protein VP39"/>
    <property type="match status" value="2"/>
</dbReference>
<evidence type="ECO:0000313" key="4">
    <source>
        <dbReference type="Proteomes" id="UP000298787"/>
    </source>
</evidence>
<organism evidence="3 4">
    <name type="scientific">Collichthys lucidus</name>
    <name type="common">Big head croaker</name>
    <name type="synonym">Sciaena lucida</name>
    <dbReference type="NCBI Taxonomy" id="240159"/>
    <lineage>
        <taxon>Eukaryota</taxon>
        <taxon>Metazoa</taxon>
        <taxon>Chordata</taxon>
        <taxon>Craniata</taxon>
        <taxon>Vertebrata</taxon>
        <taxon>Euteleostomi</taxon>
        <taxon>Actinopterygii</taxon>
        <taxon>Neopterygii</taxon>
        <taxon>Teleostei</taxon>
        <taxon>Neoteleostei</taxon>
        <taxon>Acanthomorphata</taxon>
        <taxon>Eupercaria</taxon>
        <taxon>Sciaenidae</taxon>
        <taxon>Collichthys</taxon>
    </lineage>
</organism>
<feature type="region of interest" description="Disordered" evidence="1">
    <location>
        <begin position="608"/>
        <end position="632"/>
    </location>
</feature>
<feature type="region of interest" description="Disordered" evidence="1">
    <location>
        <begin position="1160"/>
        <end position="1187"/>
    </location>
</feature>
<dbReference type="InterPro" id="IPR013216">
    <property type="entry name" value="Methyltransf_11"/>
</dbReference>
<dbReference type="STRING" id="240159.A0A4U5V0X4"/>
<keyword evidence="4" id="KW-1185">Reference proteome</keyword>
<feature type="compositionally biased region" description="Polar residues" evidence="1">
    <location>
        <begin position="621"/>
        <end position="630"/>
    </location>
</feature>
<feature type="compositionally biased region" description="Basic and acidic residues" evidence="1">
    <location>
        <begin position="608"/>
        <end position="617"/>
    </location>
</feature>
<dbReference type="InterPro" id="IPR036315">
    <property type="entry name" value="BRCA2_hlx_sf"/>
</dbReference>
<dbReference type="EMBL" id="CM014090">
    <property type="protein sequence ID" value="TKS80781.1"/>
    <property type="molecule type" value="Genomic_DNA"/>
</dbReference>
<dbReference type="Pfam" id="PF09121">
    <property type="entry name" value="Tower"/>
    <property type="match status" value="1"/>
</dbReference>
<accession>A0A4U5V0X4</accession>
<dbReference type="SUPFAM" id="SSF81878">
    <property type="entry name" value="BRCA2 tower domain"/>
    <property type="match status" value="1"/>
</dbReference>
<feature type="compositionally biased region" description="Polar residues" evidence="1">
    <location>
        <begin position="708"/>
        <end position="717"/>
    </location>
</feature>
<dbReference type="Gene3D" id="2.40.50.140">
    <property type="entry name" value="Nucleic acid-binding proteins"/>
    <property type="match status" value="2"/>
</dbReference>
<feature type="compositionally biased region" description="Basic and acidic residues" evidence="1">
    <location>
        <begin position="696"/>
        <end position="707"/>
    </location>
</feature>
<feature type="compositionally biased region" description="Low complexity" evidence="1">
    <location>
        <begin position="1118"/>
        <end position="1134"/>
    </location>
</feature>
<dbReference type="InterPro" id="IPR015525">
    <property type="entry name" value="BRCA2"/>
</dbReference>
<dbReference type="AlphaFoldDB" id="A0A4U5V0X4"/>
<feature type="region of interest" description="Disordered" evidence="1">
    <location>
        <begin position="1108"/>
        <end position="1139"/>
    </location>
</feature>
<dbReference type="Gene3D" id="3.40.50.300">
    <property type="entry name" value="P-loop containing nucleotide triphosphate hydrolases"/>
    <property type="match status" value="1"/>
</dbReference>
<dbReference type="InterPro" id="IPR015188">
    <property type="entry name" value="BRCA2_OB_3"/>
</dbReference>
<dbReference type="GO" id="GO:0006355">
    <property type="term" value="P:regulation of DNA-templated transcription"/>
    <property type="evidence" value="ECO:0007669"/>
    <property type="project" value="TreeGrafter"/>
</dbReference>
<dbReference type="GO" id="GO:0008757">
    <property type="term" value="F:S-adenosylmethionine-dependent methyltransferase activity"/>
    <property type="evidence" value="ECO:0007669"/>
    <property type="project" value="InterPro"/>
</dbReference>
<dbReference type="PANTHER" id="PTHR11289:SF0">
    <property type="entry name" value="BREAST CANCER TYPE 2 SUSCEPTIBILITY PROTEIN"/>
    <property type="match status" value="1"/>
</dbReference>
<evidence type="ECO:0000256" key="1">
    <source>
        <dbReference type="SAM" id="MobiDB-lite"/>
    </source>
</evidence>
<dbReference type="GO" id="GO:0005634">
    <property type="term" value="C:nucleus"/>
    <property type="evidence" value="ECO:0007669"/>
    <property type="project" value="TreeGrafter"/>
</dbReference>
<feature type="domain" description="Tower" evidence="2">
    <location>
        <begin position="462"/>
        <end position="503"/>
    </location>
</feature>
<name>A0A4U5V0X4_COLLU</name>